<evidence type="ECO:0000256" key="1">
    <source>
        <dbReference type="ARBA" id="ARBA00000085"/>
    </source>
</evidence>
<name>A0ABW2DUE7_9BACT</name>
<keyword evidence="6" id="KW-0418">Kinase</keyword>
<evidence type="ECO:0000256" key="3">
    <source>
        <dbReference type="ARBA" id="ARBA00022553"/>
    </source>
</evidence>
<dbReference type="Pfam" id="PF02518">
    <property type="entry name" value="HATPase_c"/>
    <property type="match status" value="1"/>
</dbReference>
<accession>A0ABW2DUE7</accession>
<keyword evidence="3" id="KW-0597">Phosphoprotein</keyword>
<dbReference type="Pfam" id="PF00512">
    <property type="entry name" value="HisKA"/>
    <property type="match status" value="1"/>
</dbReference>
<dbReference type="RefSeq" id="WP_082883155.1">
    <property type="nucleotide sequence ID" value="NZ_JBHSYQ010000016.1"/>
</dbReference>
<evidence type="ECO:0000313" key="6">
    <source>
        <dbReference type="EMBL" id="MFC7000083.1"/>
    </source>
</evidence>
<dbReference type="EMBL" id="JBHSYQ010000016">
    <property type="protein sequence ID" value="MFC7000083.1"/>
    <property type="molecule type" value="Genomic_DNA"/>
</dbReference>
<gene>
    <name evidence="6" type="ORF">ACFQHR_20780</name>
</gene>
<dbReference type="PANTHER" id="PTHR43547:SF2">
    <property type="entry name" value="HYBRID SIGNAL TRANSDUCTION HISTIDINE KINASE C"/>
    <property type="match status" value="1"/>
</dbReference>
<dbReference type="InterPro" id="IPR036890">
    <property type="entry name" value="HATPase_C_sf"/>
</dbReference>
<evidence type="ECO:0000259" key="5">
    <source>
        <dbReference type="PROSITE" id="PS50109"/>
    </source>
</evidence>
<comment type="catalytic activity">
    <reaction evidence="1">
        <text>ATP + protein L-histidine = ADP + protein N-phospho-L-histidine.</text>
        <dbReference type="EC" id="2.7.13.3"/>
    </reaction>
</comment>
<dbReference type="InterPro" id="IPR003594">
    <property type="entry name" value="HATPase_dom"/>
</dbReference>
<feature type="transmembrane region" description="Helical" evidence="4">
    <location>
        <begin position="135"/>
        <end position="154"/>
    </location>
</feature>
<organism evidence="6 7">
    <name type="scientific">Rufibacter roseus</name>
    <dbReference type="NCBI Taxonomy" id="1567108"/>
    <lineage>
        <taxon>Bacteria</taxon>
        <taxon>Pseudomonadati</taxon>
        <taxon>Bacteroidota</taxon>
        <taxon>Cytophagia</taxon>
        <taxon>Cytophagales</taxon>
        <taxon>Hymenobacteraceae</taxon>
        <taxon>Rufibacter</taxon>
    </lineage>
</organism>
<keyword evidence="7" id="KW-1185">Reference proteome</keyword>
<feature type="domain" description="Histidine kinase" evidence="5">
    <location>
        <begin position="221"/>
        <end position="436"/>
    </location>
</feature>
<dbReference type="EC" id="2.7.13.3" evidence="2"/>
<dbReference type="SUPFAM" id="SSF55874">
    <property type="entry name" value="ATPase domain of HSP90 chaperone/DNA topoisomerase II/histidine kinase"/>
    <property type="match status" value="1"/>
</dbReference>
<proteinExistence type="predicted"/>
<feature type="transmembrane region" description="Helical" evidence="4">
    <location>
        <begin position="88"/>
        <end position="105"/>
    </location>
</feature>
<dbReference type="PRINTS" id="PR00344">
    <property type="entry name" value="BCTRLSENSOR"/>
</dbReference>
<keyword evidence="6" id="KW-0808">Transferase</keyword>
<dbReference type="InterPro" id="IPR003661">
    <property type="entry name" value="HisK_dim/P_dom"/>
</dbReference>
<dbReference type="SUPFAM" id="SSF47384">
    <property type="entry name" value="Homodimeric domain of signal transducing histidine kinase"/>
    <property type="match status" value="1"/>
</dbReference>
<dbReference type="PANTHER" id="PTHR43547">
    <property type="entry name" value="TWO-COMPONENT HISTIDINE KINASE"/>
    <property type="match status" value="1"/>
</dbReference>
<dbReference type="InterPro" id="IPR036097">
    <property type="entry name" value="HisK_dim/P_sf"/>
</dbReference>
<feature type="transmembrane region" description="Helical" evidence="4">
    <location>
        <begin position="33"/>
        <end position="51"/>
    </location>
</feature>
<dbReference type="PROSITE" id="PS50109">
    <property type="entry name" value="HIS_KIN"/>
    <property type="match status" value="1"/>
</dbReference>
<keyword evidence="4" id="KW-1133">Transmembrane helix</keyword>
<evidence type="ECO:0000256" key="2">
    <source>
        <dbReference type="ARBA" id="ARBA00012438"/>
    </source>
</evidence>
<dbReference type="SMART" id="SM00388">
    <property type="entry name" value="HisKA"/>
    <property type="match status" value="1"/>
</dbReference>
<keyword evidence="4" id="KW-0812">Transmembrane</keyword>
<reference evidence="7" key="1">
    <citation type="journal article" date="2019" name="Int. J. Syst. Evol. Microbiol.">
        <title>The Global Catalogue of Microorganisms (GCM) 10K type strain sequencing project: providing services to taxonomists for standard genome sequencing and annotation.</title>
        <authorList>
            <consortium name="The Broad Institute Genomics Platform"/>
            <consortium name="The Broad Institute Genome Sequencing Center for Infectious Disease"/>
            <person name="Wu L."/>
            <person name="Ma J."/>
        </authorList>
    </citation>
    <scope>NUCLEOTIDE SEQUENCE [LARGE SCALE GENOMIC DNA]</scope>
    <source>
        <strain evidence="7">CGMCC 4.7393</strain>
    </source>
</reference>
<sequence length="451" mass="50068">MGGSIVGKTFTSIQVAWADLIGPVDKFLLEHRVYNTFCLITIIAVGYNIPFNYAVGLYWSSFLSAFMMVVLATSYYLSRFRQKHQTSFVLSAATVTAVFGINYFFNAGINGPTLLLLALSYFPIMAVAPASQRWLWTSANIILMVALMVIEFLYPQSVSGHYTTRESQFVDMASSYMIVFILIRVCTVYLVKSYNAARFASEQAALELQYLNQDKNKLFSIVSHDLRAPLSNIKGYLEILATSDLPNHRRSEIEKHLLVATQNTLEMLTNLLAWSKNQMEGAEKEFIPLQVRPLLAPTLELFSDIARGKGITIENHISPDIAVTADPDMLQLIFRNLVNNAIKFTALGGQITLGSETVGQSAIFTVTDSGTGTPVSLKSDIFLLKGHRTYGTKSEKGVGLGLVLCREFTEALQGSIWFENHPHSGTTFYLRLPLALNFTTPAVPVQELVKV</sequence>
<dbReference type="GO" id="GO:0016301">
    <property type="term" value="F:kinase activity"/>
    <property type="evidence" value="ECO:0007669"/>
    <property type="project" value="UniProtKB-KW"/>
</dbReference>
<evidence type="ECO:0000256" key="4">
    <source>
        <dbReference type="SAM" id="Phobius"/>
    </source>
</evidence>
<dbReference type="Proteomes" id="UP001596405">
    <property type="component" value="Unassembled WGS sequence"/>
</dbReference>
<keyword evidence="4" id="KW-0472">Membrane</keyword>
<dbReference type="Gene3D" id="3.30.565.10">
    <property type="entry name" value="Histidine kinase-like ATPase, C-terminal domain"/>
    <property type="match status" value="1"/>
</dbReference>
<dbReference type="InterPro" id="IPR004358">
    <property type="entry name" value="Sig_transdc_His_kin-like_C"/>
</dbReference>
<dbReference type="SMART" id="SM00387">
    <property type="entry name" value="HATPase_c"/>
    <property type="match status" value="1"/>
</dbReference>
<dbReference type="Gene3D" id="1.10.287.130">
    <property type="match status" value="1"/>
</dbReference>
<evidence type="ECO:0000313" key="7">
    <source>
        <dbReference type="Proteomes" id="UP001596405"/>
    </source>
</evidence>
<protein>
    <recommendedName>
        <fullName evidence="2">histidine kinase</fullName>
        <ecNumber evidence="2">2.7.13.3</ecNumber>
    </recommendedName>
</protein>
<dbReference type="CDD" id="cd00082">
    <property type="entry name" value="HisKA"/>
    <property type="match status" value="1"/>
</dbReference>
<feature type="transmembrane region" description="Helical" evidence="4">
    <location>
        <begin position="57"/>
        <end position="76"/>
    </location>
</feature>
<feature type="transmembrane region" description="Helical" evidence="4">
    <location>
        <begin position="174"/>
        <end position="191"/>
    </location>
</feature>
<dbReference type="InterPro" id="IPR005467">
    <property type="entry name" value="His_kinase_dom"/>
</dbReference>
<comment type="caution">
    <text evidence="6">The sequence shown here is derived from an EMBL/GenBank/DDBJ whole genome shotgun (WGS) entry which is preliminary data.</text>
</comment>
<feature type="transmembrane region" description="Helical" evidence="4">
    <location>
        <begin position="111"/>
        <end position="128"/>
    </location>
</feature>